<comment type="caution">
    <text evidence="2">The sequence shown here is derived from an EMBL/GenBank/DDBJ whole genome shotgun (WGS) entry which is preliminary data.</text>
</comment>
<feature type="region of interest" description="Disordered" evidence="1">
    <location>
        <begin position="1"/>
        <end position="22"/>
    </location>
</feature>
<keyword evidence="3" id="KW-1185">Reference proteome</keyword>
<protein>
    <submittedName>
        <fullName evidence="2">Uncharacterized protein</fullName>
    </submittedName>
</protein>
<evidence type="ECO:0000256" key="1">
    <source>
        <dbReference type="SAM" id="MobiDB-lite"/>
    </source>
</evidence>
<gene>
    <name evidence="2" type="ORF">SAY86_020401</name>
</gene>
<dbReference type="EMBL" id="JAXQNO010000011">
    <property type="protein sequence ID" value="KAK4789082.1"/>
    <property type="molecule type" value="Genomic_DNA"/>
</dbReference>
<accession>A0AAN7LZA8</accession>
<proteinExistence type="predicted"/>
<dbReference type="AlphaFoldDB" id="A0AAN7LZA8"/>
<dbReference type="Proteomes" id="UP001346149">
    <property type="component" value="Unassembled WGS sequence"/>
</dbReference>
<name>A0AAN7LZA8_TRANT</name>
<organism evidence="2 3">
    <name type="scientific">Trapa natans</name>
    <name type="common">Water chestnut</name>
    <dbReference type="NCBI Taxonomy" id="22666"/>
    <lineage>
        <taxon>Eukaryota</taxon>
        <taxon>Viridiplantae</taxon>
        <taxon>Streptophyta</taxon>
        <taxon>Embryophyta</taxon>
        <taxon>Tracheophyta</taxon>
        <taxon>Spermatophyta</taxon>
        <taxon>Magnoliopsida</taxon>
        <taxon>eudicotyledons</taxon>
        <taxon>Gunneridae</taxon>
        <taxon>Pentapetalae</taxon>
        <taxon>rosids</taxon>
        <taxon>malvids</taxon>
        <taxon>Myrtales</taxon>
        <taxon>Lythraceae</taxon>
        <taxon>Trapa</taxon>
    </lineage>
</organism>
<sequence>MESDLSEASAEIDMHSSAQPTNHVPFQCSRIIFLNSRRTMGSLRCKVTGRGWKAI</sequence>
<reference evidence="2 3" key="1">
    <citation type="journal article" date="2023" name="Hortic Res">
        <title>Pangenome of water caltrop reveals structural variations and asymmetric subgenome divergence after allopolyploidization.</title>
        <authorList>
            <person name="Zhang X."/>
            <person name="Chen Y."/>
            <person name="Wang L."/>
            <person name="Yuan Y."/>
            <person name="Fang M."/>
            <person name="Shi L."/>
            <person name="Lu R."/>
            <person name="Comes H.P."/>
            <person name="Ma Y."/>
            <person name="Chen Y."/>
            <person name="Huang G."/>
            <person name="Zhou Y."/>
            <person name="Zheng Z."/>
            <person name="Qiu Y."/>
        </authorList>
    </citation>
    <scope>NUCLEOTIDE SEQUENCE [LARGE SCALE GENOMIC DNA]</scope>
    <source>
        <strain evidence="2">F231</strain>
    </source>
</reference>
<evidence type="ECO:0000313" key="3">
    <source>
        <dbReference type="Proteomes" id="UP001346149"/>
    </source>
</evidence>
<evidence type="ECO:0000313" key="2">
    <source>
        <dbReference type="EMBL" id="KAK4789082.1"/>
    </source>
</evidence>